<name>A0A2U8E105_9BACT</name>
<dbReference type="EMBL" id="CP023004">
    <property type="protein sequence ID" value="AWI08533.1"/>
    <property type="molecule type" value="Genomic_DNA"/>
</dbReference>
<dbReference type="AlphaFoldDB" id="A0A2U8E105"/>
<dbReference type="Proteomes" id="UP000244896">
    <property type="component" value="Chromosome"/>
</dbReference>
<sequence>MRIIEARAEAIGHKKSRYAAMIIKWWMDQGAPAVSHVDQTMRAEVMTRFVPVGTSDESCTENNNLEPDTKTSACFNNETLESEIELGVLKIVNGDVVFIKSSRASSGIQKQ</sequence>
<organism evidence="1 2">
    <name type="scientific">Ereboglobus luteus</name>
    <dbReference type="NCBI Taxonomy" id="1796921"/>
    <lineage>
        <taxon>Bacteria</taxon>
        <taxon>Pseudomonadati</taxon>
        <taxon>Verrucomicrobiota</taxon>
        <taxon>Opitutia</taxon>
        <taxon>Opitutales</taxon>
        <taxon>Opitutaceae</taxon>
        <taxon>Ereboglobus</taxon>
    </lineage>
</organism>
<gene>
    <name evidence="1" type="ORF">CKA38_04050</name>
</gene>
<reference evidence="1 2" key="1">
    <citation type="journal article" date="2018" name="Syst. Appl. Microbiol.">
        <title>Ereboglobus luteus gen. nov. sp. nov. from cockroach guts, and new insights into the oxygen relationship of the genera Opitutus and Didymococcus (Verrucomicrobia: Opitutaceae).</title>
        <authorList>
            <person name="Tegtmeier D."/>
            <person name="Belitz A."/>
            <person name="Radek R."/>
            <person name="Heimerl T."/>
            <person name="Brune A."/>
        </authorList>
    </citation>
    <scope>NUCLEOTIDE SEQUENCE [LARGE SCALE GENOMIC DNA]</scope>
    <source>
        <strain evidence="1 2">Ho45</strain>
    </source>
</reference>
<keyword evidence="2" id="KW-1185">Reference proteome</keyword>
<protein>
    <submittedName>
        <fullName evidence="1">Uncharacterized protein</fullName>
    </submittedName>
</protein>
<dbReference type="KEGG" id="elut:CKA38_04050"/>
<evidence type="ECO:0000313" key="1">
    <source>
        <dbReference type="EMBL" id="AWI08533.1"/>
    </source>
</evidence>
<proteinExistence type="predicted"/>
<evidence type="ECO:0000313" key="2">
    <source>
        <dbReference type="Proteomes" id="UP000244896"/>
    </source>
</evidence>
<accession>A0A2U8E105</accession>